<dbReference type="EMBL" id="JAYMYQ010000011">
    <property type="protein sequence ID" value="KAK7305041.1"/>
    <property type="molecule type" value="Genomic_DNA"/>
</dbReference>
<comment type="caution">
    <text evidence="2">The sequence shown here is derived from an EMBL/GenBank/DDBJ whole genome shotgun (WGS) entry which is preliminary data.</text>
</comment>
<proteinExistence type="predicted"/>
<feature type="transmembrane region" description="Helical" evidence="1">
    <location>
        <begin position="59"/>
        <end position="80"/>
    </location>
</feature>
<keyword evidence="1" id="KW-0472">Membrane</keyword>
<dbReference type="Proteomes" id="UP001367508">
    <property type="component" value="Unassembled WGS sequence"/>
</dbReference>
<evidence type="ECO:0000256" key="1">
    <source>
        <dbReference type="SAM" id="Phobius"/>
    </source>
</evidence>
<dbReference type="PROSITE" id="PS51257">
    <property type="entry name" value="PROKAR_LIPOPROTEIN"/>
    <property type="match status" value="1"/>
</dbReference>
<organism evidence="2 3">
    <name type="scientific">Canavalia gladiata</name>
    <name type="common">Sword bean</name>
    <name type="synonym">Dolichos gladiatus</name>
    <dbReference type="NCBI Taxonomy" id="3824"/>
    <lineage>
        <taxon>Eukaryota</taxon>
        <taxon>Viridiplantae</taxon>
        <taxon>Streptophyta</taxon>
        <taxon>Embryophyta</taxon>
        <taxon>Tracheophyta</taxon>
        <taxon>Spermatophyta</taxon>
        <taxon>Magnoliopsida</taxon>
        <taxon>eudicotyledons</taxon>
        <taxon>Gunneridae</taxon>
        <taxon>Pentapetalae</taxon>
        <taxon>rosids</taxon>
        <taxon>fabids</taxon>
        <taxon>Fabales</taxon>
        <taxon>Fabaceae</taxon>
        <taxon>Papilionoideae</taxon>
        <taxon>50 kb inversion clade</taxon>
        <taxon>NPAAA clade</taxon>
        <taxon>indigoferoid/millettioid clade</taxon>
        <taxon>Phaseoleae</taxon>
        <taxon>Canavalia</taxon>
    </lineage>
</organism>
<sequence>MRWLMQVFLGSSLYACMIQISNFKESMGFDRGNTSNVLVTAEKPGWMGFKVHYLKLNMFIINLQLAFILFYFGGGGVACYC</sequence>
<name>A0AAN9JVZ2_CANGL</name>
<dbReference type="AlphaFoldDB" id="A0AAN9JVZ2"/>
<keyword evidence="3" id="KW-1185">Reference proteome</keyword>
<gene>
    <name evidence="2" type="ORF">VNO77_42940</name>
</gene>
<protein>
    <submittedName>
        <fullName evidence="2">Uncharacterized protein</fullName>
    </submittedName>
</protein>
<evidence type="ECO:0000313" key="2">
    <source>
        <dbReference type="EMBL" id="KAK7305041.1"/>
    </source>
</evidence>
<keyword evidence="1" id="KW-1133">Transmembrane helix</keyword>
<keyword evidence="1" id="KW-0812">Transmembrane</keyword>
<reference evidence="2 3" key="1">
    <citation type="submission" date="2024-01" db="EMBL/GenBank/DDBJ databases">
        <title>The genomes of 5 underutilized Papilionoideae crops provide insights into root nodulation and disease resistanc.</title>
        <authorList>
            <person name="Jiang F."/>
        </authorList>
    </citation>
    <scope>NUCLEOTIDE SEQUENCE [LARGE SCALE GENOMIC DNA]</scope>
    <source>
        <strain evidence="2">LVBAO_FW01</strain>
        <tissue evidence="2">Leaves</tissue>
    </source>
</reference>
<accession>A0AAN9JVZ2</accession>
<evidence type="ECO:0000313" key="3">
    <source>
        <dbReference type="Proteomes" id="UP001367508"/>
    </source>
</evidence>